<evidence type="ECO:0000313" key="2">
    <source>
        <dbReference type="Proteomes" id="UP000241341"/>
    </source>
</evidence>
<reference evidence="1 2" key="1">
    <citation type="submission" date="2018-01" db="EMBL/GenBank/DDBJ databases">
        <title>Pseudomonas phages infecting Pseudomonas sp. isolated from Prunus avium.</title>
        <authorList>
            <person name="Colberg O."/>
            <person name="Byth Carstens A."/>
        </authorList>
    </citation>
    <scope>NUCLEOTIDE SEQUENCE [LARGE SCALE GENOMIC DNA]</scope>
</reference>
<protein>
    <submittedName>
        <fullName evidence="1">Uncharacterized protein</fullName>
    </submittedName>
</protein>
<sequence>MDSTHYSTLADTIYDVVAGAFPHAIVRVTRDNPRLLRIRAVIGYRNRELEATHMLDELLLGPDKDNPKYHDYIARSLRTALVNKMEEVYRDLRNARR</sequence>
<keyword evidence="2" id="KW-1185">Reference proteome</keyword>
<dbReference type="EMBL" id="MG775261">
    <property type="protein sequence ID" value="AUV61927.1"/>
    <property type="molecule type" value="Genomic_DNA"/>
</dbReference>
<gene>
    <name evidence="1" type="ORF">PsPhPollyC_gp33</name>
</gene>
<accession>A0A2K9VHZ0</accession>
<evidence type="ECO:0000313" key="1">
    <source>
        <dbReference type="EMBL" id="AUV61927.1"/>
    </source>
</evidence>
<dbReference type="Proteomes" id="UP000241341">
    <property type="component" value="Segment"/>
</dbReference>
<organism evidence="1 2">
    <name type="scientific">Pseudomonas phage PollyC</name>
    <dbReference type="NCBI Taxonomy" id="2079290"/>
    <lineage>
        <taxon>Viruses</taxon>
        <taxon>Duplodnaviria</taxon>
        <taxon>Heunggongvirae</taxon>
        <taxon>Uroviricota</taxon>
        <taxon>Caudoviricetes</taxon>
        <taxon>Autographivirales</taxon>
        <taxon>Autonotataviridae</taxon>
        <taxon>Pollyceevirus</taxon>
        <taxon>Pollyceevirus pollyC</taxon>
    </lineage>
</organism>
<name>A0A2K9VHZ0_9CAUD</name>
<proteinExistence type="predicted"/>